<name>A0ABR3F031_9AGAR</name>
<reference evidence="1 2" key="1">
    <citation type="submission" date="2024-02" db="EMBL/GenBank/DDBJ databases">
        <title>A draft genome for the cacao thread blight pathogen Marasmius crinis-equi.</title>
        <authorList>
            <person name="Cohen S.P."/>
            <person name="Baruah I.K."/>
            <person name="Amoako-Attah I."/>
            <person name="Bukari Y."/>
            <person name="Meinhardt L.W."/>
            <person name="Bailey B.A."/>
        </authorList>
    </citation>
    <scope>NUCLEOTIDE SEQUENCE [LARGE SCALE GENOMIC DNA]</scope>
    <source>
        <strain evidence="1 2">GH-76</strain>
    </source>
</reference>
<protein>
    <submittedName>
        <fullName evidence="1">Uncharacterized protein</fullName>
    </submittedName>
</protein>
<evidence type="ECO:0000313" key="1">
    <source>
        <dbReference type="EMBL" id="KAL0568525.1"/>
    </source>
</evidence>
<proteinExistence type="predicted"/>
<keyword evidence="2" id="KW-1185">Reference proteome</keyword>
<accession>A0ABR3F031</accession>
<feature type="non-terminal residue" evidence="1">
    <location>
        <position position="1"/>
    </location>
</feature>
<sequence length="312" mass="34973">TNYVNHGNAVAEVEQDTEEFQLVPRGNIFLSRQIREDIDLEAQVDRVDDDPCSNHSIILIYNQSIFHAKVSGHKAKFCVVKYGGANAHEMFRRDLDLHRSVETWHPNILQLFGVNPQIPALIFHDQAIPLDVYTRTCFRGSALALWWVKCRLLNDFLTMKDLPLAGVDGNLEVIKSKGSEIEMTVGTIPNLWVQPATGQLCVMPCSSNIEQPVCSWYVLKAGLDEAGLRVVPPVPLESYYKDEDLSCRIDAETDFFELLAKMGRTCVAAHGTQWPLLDLEPGSVVFMSESGVKHVATLELSGEMSRNMTNKK</sequence>
<organism evidence="1 2">
    <name type="scientific">Marasmius crinis-equi</name>
    <dbReference type="NCBI Taxonomy" id="585013"/>
    <lineage>
        <taxon>Eukaryota</taxon>
        <taxon>Fungi</taxon>
        <taxon>Dikarya</taxon>
        <taxon>Basidiomycota</taxon>
        <taxon>Agaricomycotina</taxon>
        <taxon>Agaricomycetes</taxon>
        <taxon>Agaricomycetidae</taxon>
        <taxon>Agaricales</taxon>
        <taxon>Marasmiineae</taxon>
        <taxon>Marasmiaceae</taxon>
        <taxon>Marasmius</taxon>
    </lineage>
</organism>
<comment type="caution">
    <text evidence="1">The sequence shown here is derived from an EMBL/GenBank/DDBJ whole genome shotgun (WGS) entry which is preliminary data.</text>
</comment>
<dbReference type="Proteomes" id="UP001465976">
    <property type="component" value="Unassembled WGS sequence"/>
</dbReference>
<evidence type="ECO:0000313" key="2">
    <source>
        <dbReference type="Proteomes" id="UP001465976"/>
    </source>
</evidence>
<gene>
    <name evidence="1" type="ORF">V5O48_013452</name>
</gene>
<dbReference type="EMBL" id="JBAHYK010001317">
    <property type="protein sequence ID" value="KAL0568525.1"/>
    <property type="molecule type" value="Genomic_DNA"/>
</dbReference>